<evidence type="ECO:0000313" key="3">
    <source>
        <dbReference type="EMBL" id="EAX87445.1"/>
    </source>
</evidence>
<gene>
    <name evidence="3" type="ORF">TVAG_375480</name>
</gene>
<evidence type="ECO:0000256" key="1">
    <source>
        <dbReference type="SAM" id="MobiDB-lite"/>
    </source>
</evidence>
<dbReference type="AlphaFoldDB" id="A2G5X5"/>
<dbReference type="InParanoid" id="A2G5X5"/>
<accession>A2G5X5</accession>
<dbReference type="InterPro" id="IPR026906">
    <property type="entry name" value="LRR_5"/>
</dbReference>
<keyword evidence="2" id="KW-0472">Membrane</keyword>
<dbReference type="SMR" id="A2G5X5"/>
<dbReference type="RefSeq" id="XP_001300375.1">
    <property type="nucleotide sequence ID" value="XM_001300374.1"/>
</dbReference>
<dbReference type="PANTHER" id="PTHR45661">
    <property type="entry name" value="SURFACE ANTIGEN"/>
    <property type="match status" value="1"/>
</dbReference>
<feature type="transmembrane region" description="Helical" evidence="2">
    <location>
        <begin position="446"/>
        <end position="473"/>
    </location>
</feature>
<keyword evidence="4" id="KW-1185">Reference proteome</keyword>
<reference evidence="3" key="2">
    <citation type="journal article" date="2007" name="Science">
        <title>Draft genome sequence of the sexually transmitted pathogen Trichomonas vaginalis.</title>
        <authorList>
            <person name="Carlton J.M."/>
            <person name="Hirt R.P."/>
            <person name="Silva J.C."/>
            <person name="Delcher A.L."/>
            <person name="Schatz M."/>
            <person name="Zhao Q."/>
            <person name="Wortman J.R."/>
            <person name="Bidwell S.L."/>
            <person name="Alsmark U.C.M."/>
            <person name="Besteiro S."/>
            <person name="Sicheritz-Ponten T."/>
            <person name="Noel C.J."/>
            <person name="Dacks J.B."/>
            <person name="Foster P.G."/>
            <person name="Simillion C."/>
            <person name="Van de Peer Y."/>
            <person name="Miranda-Saavedra D."/>
            <person name="Barton G.J."/>
            <person name="Westrop G.D."/>
            <person name="Mueller S."/>
            <person name="Dessi D."/>
            <person name="Fiori P.L."/>
            <person name="Ren Q."/>
            <person name="Paulsen I."/>
            <person name="Zhang H."/>
            <person name="Bastida-Corcuera F.D."/>
            <person name="Simoes-Barbosa A."/>
            <person name="Brown M.T."/>
            <person name="Hayes R.D."/>
            <person name="Mukherjee M."/>
            <person name="Okumura C.Y."/>
            <person name="Schneider R."/>
            <person name="Smith A.J."/>
            <person name="Vanacova S."/>
            <person name="Villalvazo M."/>
            <person name="Haas B.J."/>
            <person name="Pertea M."/>
            <person name="Feldblyum T.V."/>
            <person name="Utterback T.R."/>
            <person name="Shu C.L."/>
            <person name="Osoegawa K."/>
            <person name="de Jong P.J."/>
            <person name="Hrdy I."/>
            <person name="Horvathova L."/>
            <person name="Zubacova Z."/>
            <person name="Dolezal P."/>
            <person name="Malik S.B."/>
            <person name="Logsdon J.M. Jr."/>
            <person name="Henze K."/>
            <person name="Gupta A."/>
            <person name="Wang C.C."/>
            <person name="Dunne R.L."/>
            <person name="Upcroft J.A."/>
            <person name="Upcroft P."/>
            <person name="White O."/>
            <person name="Salzberg S.L."/>
            <person name="Tang P."/>
            <person name="Chiu C.-H."/>
            <person name="Lee Y.-S."/>
            <person name="Embley T.M."/>
            <person name="Coombs G.H."/>
            <person name="Mottram J.C."/>
            <person name="Tachezy J."/>
            <person name="Fraser-Liggett C.M."/>
            <person name="Johnson P.J."/>
        </authorList>
    </citation>
    <scope>NUCLEOTIDE SEQUENCE [LARGE SCALE GENOMIC DNA]</scope>
    <source>
        <strain evidence="3">G3</strain>
    </source>
</reference>
<evidence type="ECO:0000256" key="2">
    <source>
        <dbReference type="SAM" id="Phobius"/>
    </source>
</evidence>
<dbReference type="Gene3D" id="3.80.10.10">
    <property type="entry name" value="Ribonuclease Inhibitor"/>
    <property type="match status" value="2"/>
</dbReference>
<feature type="compositionally biased region" description="Polar residues" evidence="1">
    <location>
        <begin position="420"/>
        <end position="436"/>
    </location>
</feature>
<keyword evidence="2" id="KW-1133">Transmembrane helix</keyword>
<reference evidence="3" key="1">
    <citation type="submission" date="2006-10" db="EMBL/GenBank/DDBJ databases">
        <authorList>
            <person name="Amadeo P."/>
            <person name="Zhao Q."/>
            <person name="Wortman J."/>
            <person name="Fraser-Liggett C."/>
            <person name="Carlton J."/>
        </authorList>
    </citation>
    <scope>NUCLEOTIDE SEQUENCE</scope>
    <source>
        <strain evidence="3">G3</strain>
    </source>
</reference>
<dbReference type="CDD" id="cd12087">
    <property type="entry name" value="TM_EGFR-like"/>
    <property type="match status" value="1"/>
</dbReference>
<dbReference type="VEuPathDB" id="TrichDB:TVAG_375480"/>
<dbReference type="Proteomes" id="UP000001542">
    <property type="component" value="Unassembled WGS sequence"/>
</dbReference>
<dbReference type="PANTHER" id="PTHR45661:SF3">
    <property type="entry name" value="IG-LIKE DOMAIN-CONTAINING PROTEIN"/>
    <property type="match status" value="1"/>
</dbReference>
<name>A2G5X5_TRIV3</name>
<proteinExistence type="predicted"/>
<dbReference type="SUPFAM" id="SSF52058">
    <property type="entry name" value="L domain-like"/>
    <property type="match status" value="1"/>
</dbReference>
<dbReference type="KEGG" id="tva:4745095"/>
<evidence type="ECO:0000313" key="4">
    <source>
        <dbReference type="Proteomes" id="UP000001542"/>
    </source>
</evidence>
<dbReference type="InterPro" id="IPR053139">
    <property type="entry name" value="Surface_bspA-like"/>
</dbReference>
<feature type="compositionally biased region" description="Basic and acidic residues" evidence="1">
    <location>
        <begin position="409"/>
        <end position="419"/>
    </location>
</feature>
<dbReference type="EMBL" id="DS114451">
    <property type="protein sequence ID" value="EAX87445.1"/>
    <property type="molecule type" value="Genomic_DNA"/>
</dbReference>
<dbReference type="VEuPathDB" id="TrichDB:TVAGG3_0247700"/>
<dbReference type="InterPro" id="IPR032675">
    <property type="entry name" value="LRR_dom_sf"/>
</dbReference>
<keyword evidence="2" id="KW-0812">Transmembrane</keyword>
<protein>
    <submittedName>
        <fullName evidence="3">Surface antigen BspA-like</fullName>
    </submittedName>
</protein>
<sequence length="493" mass="54604">MLSCLTSLANCYCPSGHYNVIDNITELEPDHFINCPYIKSVYIPPNVLHIGTYAFSNCEHLSNVTLSSGLRSLGQGAFEYCISLKYITIPDTLGSIGVLAFRGCSGLINIFIQSYISSIFSSAFEGCSSLKSLNHPINISTIGKNTFSGCSSLESLIIEEGTIRIYENAFNSCSSLKSISIPSTVKHIKNGAFGGCTSLQTITLPDGITNIYEYTFYGCTSLVSINMPLKSLNIYNNAFEGCTSLSCLRIQTIKSLDTNAFYGCNINELIFESQEYTILKDEYYYSNITRVAFNFRNQISNKRIREDTKLPSLTHFTNLKYVKIENINDLSIPEYFIGNNEVEIFISNNVSSIDENAFKNCSISKFTYYGTEEIKGDFLKNARSCKEVITTVDYKQDQLGGITITQKIKLPDPEQEDTKTNNTSNETDTGFRTDTPSGMKEGKGKLGGGAIAGIVLGVILFITIIAIVLFFVFKNKSSNQNNETSQNCDEENP</sequence>
<organism evidence="3 4">
    <name type="scientific">Trichomonas vaginalis (strain ATCC PRA-98 / G3)</name>
    <dbReference type="NCBI Taxonomy" id="412133"/>
    <lineage>
        <taxon>Eukaryota</taxon>
        <taxon>Metamonada</taxon>
        <taxon>Parabasalia</taxon>
        <taxon>Trichomonadida</taxon>
        <taxon>Trichomonadidae</taxon>
        <taxon>Trichomonas</taxon>
    </lineage>
</organism>
<feature type="region of interest" description="Disordered" evidence="1">
    <location>
        <begin position="408"/>
        <end position="440"/>
    </location>
</feature>
<dbReference type="Pfam" id="PF13306">
    <property type="entry name" value="LRR_5"/>
    <property type="match status" value="3"/>
</dbReference>